<dbReference type="Proteomes" id="UP000803884">
    <property type="component" value="Unassembled WGS sequence"/>
</dbReference>
<evidence type="ECO:0000256" key="6">
    <source>
        <dbReference type="RuleBase" id="RU369067"/>
    </source>
</evidence>
<feature type="repeat" description="WD" evidence="5">
    <location>
        <begin position="177"/>
        <end position="221"/>
    </location>
</feature>
<dbReference type="EMBL" id="JAAQHG020000030">
    <property type="protein sequence ID" value="KAL1583971.1"/>
    <property type="molecule type" value="Genomic_DNA"/>
</dbReference>
<feature type="compositionally biased region" description="Polar residues" evidence="7">
    <location>
        <begin position="510"/>
        <end position="522"/>
    </location>
</feature>
<comment type="caution">
    <text evidence="8">The sequence shown here is derived from an EMBL/GenBank/DDBJ whole genome shotgun (WGS) entry which is preliminary data.</text>
</comment>
<evidence type="ECO:0000256" key="7">
    <source>
        <dbReference type="SAM" id="MobiDB-lite"/>
    </source>
</evidence>
<keyword evidence="6" id="KW-0698">rRNA processing</keyword>
<keyword evidence="3 5" id="KW-0853">WD repeat</keyword>
<feature type="repeat" description="WD" evidence="5">
    <location>
        <begin position="124"/>
        <end position="158"/>
    </location>
</feature>
<evidence type="ECO:0000256" key="3">
    <source>
        <dbReference type="ARBA" id="ARBA00022574"/>
    </source>
</evidence>
<dbReference type="InterPro" id="IPR015943">
    <property type="entry name" value="WD40/YVTN_repeat-like_dom_sf"/>
</dbReference>
<evidence type="ECO:0000256" key="2">
    <source>
        <dbReference type="ARBA" id="ARBA00010143"/>
    </source>
</evidence>
<feature type="compositionally biased region" description="Acidic residues" evidence="7">
    <location>
        <begin position="533"/>
        <end position="547"/>
    </location>
</feature>
<dbReference type="InterPro" id="IPR036322">
    <property type="entry name" value="WD40_repeat_dom_sf"/>
</dbReference>
<keyword evidence="4" id="KW-0677">Repeat</keyword>
<dbReference type="Gene3D" id="2.130.10.10">
    <property type="entry name" value="YVTN repeat-like/Quinoprotein amine dehydrogenase"/>
    <property type="match status" value="2"/>
</dbReference>
<reference evidence="8 9" key="1">
    <citation type="journal article" date="2020" name="Microbiol. Resour. Announc.">
        <title>Draft Genome Sequence of a Cladosporium Species Isolated from the Mesophotic Ascidian Didemnum maculosum.</title>
        <authorList>
            <person name="Gioti A."/>
            <person name="Siaperas R."/>
            <person name="Nikolaivits E."/>
            <person name="Le Goff G."/>
            <person name="Ouazzani J."/>
            <person name="Kotoulas G."/>
            <person name="Topakas E."/>
        </authorList>
    </citation>
    <scope>NUCLEOTIDE SEQUENCE [LARGE SCALE GENOMIC DNA]</scope>
    <source>
        <strain evidence="8 9">TM138-S3</strain>
    </source>
</reference>
<dbReference type="GO" id="GO:0006364">
    <property type="term" value="P:rRNA processing"/>
    <property type="evidence" value="ECO:0007669"/>
    <property type="project" value="UniProtKB-UniRule"/>
</dbReference>
<comment type="function">
    <text evidence="1 6">Component of the RIX1 complex required for processing of ITS2 sequences from 35S pre-rRNA.</text>
</comment>
<evidence type="ECO:0000313" key="8">
    <source>
        <dbReference type="EMBL" id="KAL1583971.1"/>
    </source>
</evidence>
<evidence type="ECO:0000256" key="1">
    <source>
        <dbReference type="ARBA" id="ARBA00002355"/>
    </source>
</evidence>
<dbReference type="InterPro" id="IPR045227">
    <property type="entry name" value="WDR18/Ipi3/RID3"/>
</dbReference>
<dbReference type="GO" id="GO:0005656">
    <property type="term" value="C:nuclear pre-replicative complex"/>
    <property type="evidence" value="ECO:0007669"/>
    <property type="project" value="TreeGrafter"/>
</dbReference>
<name>A0AB34KJ15_9PEZI</name>
<dbReference type="GO" id="GO:0120330">
    <property type="term" value="C:rixosome complex"/>
    <property type="evidence" value="ECO:0007669"/>
    <property type="project" value="UniProtKB-UniRule"/>
</dbReference>
<organism evidence="8 9">
    <name type="scientific">Cladosporium halotolerans</name>
    <dbReference type="NCBI Taxonomy" id="1052096"/>
    <lineage>
        <taxon>Eukaryota</taxon>
        <taxon>Fungi</taxon>
        <taxon>Dikarya</taxon>
        <taxon>Ascomycota</taxon>
        <taxon>Pezizomycotina</taxon>
        <taxon>Dothideomycetes</taxon>
        <taxon>Dothideomycetidae</taxon>
        <taxon>Cladosporiales</taxon>
        <taxon>Cladosporiaceae</taxon>
        <taxon>Cladosporium</taxon>
    </lineage>
</organism>
<keyword evidence="9" id="KW-1185">Reference proteome</keyword>
<comment type="subcellular location">
    <subcellularLocation>
        <location evidence="6">Nucleus</location>
    </subcellularLocation>
</comment>
<dbReference type="GeneID" id="96008791"/>
<dbReference type="PROSITE" id="PS50082">
    <property type="entry name" value="WD_REPEATS_2"/>
    <property type="match status" value="2"/>
</dbReference>
<dbReference type="PANTHER" id="PTHR18763:SF0">
    <property type="entry name" value="WD REPEAT-CONTAINING PROTEIN 18"/>
    <property type="match status" value="1"/>
</dbReference>
<dbReference type="FunFam" id="2.130.10.10:FF:000929">
    <property type="entry name" value="Ribosomal assembly complex component Ipi3"/>
    <property type="match status" value="1"/>
</dbReference>
<comment type="similarity">
    <text evidence="2 6">Belongs to the WD repeat IPI3/WDR18 family.</text>
</comment>
<dbReference type="AlphaFoldDB" id="A0AB34KJ15"/>
<dbReference type="SUPFAM" id="SSF50978">
    <property type="entry name" value="WD40 repeat-like"/>
    <property type="match status" value="1"/>
</dbReference>
<proteinExistence type="inferred from homology"/>
<gene>
    <name evidence="8" type="ORF">WHR41_07348</name>
</gene>
<evidence type="ECO:0000313" key="9">
    <source>
        <dbReference type="Proteomes" id="UP000803884"/>
    </source>
</evidence>
<comment type="subunit">
    <text evidence="6">Component of the RIX1 complex, composed of IPI1, RIX1/IPI2 and IPI3 in a 1:2:2 stoichiometry. The complex interacts (via RIX1) with MDN1 (via its hexameric AAA ATPase ring) and the pre-60S ribosome particles.</text>
</comment>
<sequence length="547" mass="58331">MLSEQLVAAIGAPFKATGTSVAKDAAIFVHEYQPSGTQRTIFKKSVTPQNCLAVSSTHIFAAQAEKAVVHVYSRERGNQEATIPFTERISCLTLACEDAVLVLGTTEGRIFLWEIATGRQVTTAQSHLQAVNQLAVDAISNHLISASADSTCHVWSISGLLSFANDGVQPLAPLRTFTTHRSTVRALALGHSESFQNIAITAAQDKTCLVWDYHTNAVLRTFLLPSVPTSLALDSADRALYVGYENGGVQRIDLLSAGGTTEGIQNATDALTPVQAKTKVWSPPDATTGAVLSLDLSFDGTAVLAGHQSGTIIGWDIGSGHMKSFLPQGPLPGPVTNLRFLPVSGFEIEPSQSFRIDTVVKPKFGAFQDNGAGSGSVPGNYAMNAQLKGRLASTQQNAESSFTQALFGTSIPAHLLDEGLSELAIWGQGPPILAKSDSKGSIKAEQESQLDDFMALDEPLPVSATPNLEQQNAELKSQLDALRRVQTASFSKIQKLQAENKAMTAREQQRFSQQGQGKSTVKANGRKSKADSSSEEDEDMSSSDDSE</sequence>
<dbReference type="GO" id="GO:0006261">
    <property type="term" value="P:DNA-templated DNA replication"/>
    <property type="evidence" value="ECO:0007669"/>
    <property type="project" value="TreeGrafter"/>
</dbReference>
<feature type="region of interest" description="Disordered" evidence="7">
    <location>
        <begin position="498"/>
        <end position="547"/>
    </location>
</feature>
<keyword evidence="6" id="KW-0539">Nucleus</keyword>
<evidence type="ECO:0000256" key="4">
    <source>
        <dbReference type="ARBA" id="ARBA00022737"/>
    </source>
</evidence>
<dbReference type="InterPro" id="IPR001680">
    <property type="entry name" value="WD40_rpt"/>
</dbReference>
<dbReference type="PANTHER" id="PTHR18763">
    <property type="entry name" value="WD-REPEAT PROTEIN 18"/>
    <property type="match status" value="1"/>
</dbReference>
<dbReference type="RefSeq" id="XP_069227077.1">
    <property type="nucleotide sequence ID" value="XM_069375953.1"/>
</dbReference>
<evidence type="ECO:0000256" key="5">
    <source>
        <dbReference type="PROSITE-ProRule" id="PRU00221"/>
    </source>
</evidence>
<protein>
    <recommendedName>
        <fullName evidence="6">Pre-rRNA-processing protein IPI3</fullName>
    </recommendedName>
</protein>
<accession>A0AB34KJ15</accession>
<dbReference type="Pfam" id="PF00400">
    <property type="entry name" value="WD40"/>
    <property type="match status" value="2"/>
</dbReference>
<dbReference type="SMART" id="SM00320">
    <property type="entry name" value="WD40"/>
    <property type="match status" value="4"/>
</dbReference>